<proteinExistence type="predicted"/>
<dbReference type="EMBL" id="PVWO01000325">
    <property type="protein sequence ID" value="PSB52475.1"/>
    <property type="molecule type" value="Genomic_DNA"/>
</dbReference>
<evidence type="ECO:0000313" key="2">
    <source>
        <dbReference type="Proteomes" id="UP000238937"/>
    </source>
</evidence>
<sequence length="69" mass="8137">MIAIFCFIILIHKYDTIIIPWIEIGNLPIQILDDFYRFEFNLAQDRLFGFCREIDSLALAEACLWHSVS</sequence>
<gene>
    <name evidence="1" type="ORF">C7B77_20480</name>
</gene>
<organism evidence="1 2">
    <name type="scientific">Chamaesiphon polymorphus CCALA 037</name>
    <dbReference type="NCBI Taxonomy" id="2107692"/>
    <lineage>
        <taxon>Bacteria</taxon>
        <taxon>Bacillati</taxon>
        <taxon>Cyanobacteriota</taxon>
        <taxon>Cyanophyceae</taxon>
        <taxon>Gomontiellales</taxon>
        <taxon>Chamaesiphonaceae</taxon>
        <taxon>Chamaesiphon</taxon>
    </lineage>
</organism>
<reference evidence="1 2" key="1">
    <citation type="submission" date="2018-03" db="EMBL/GenBank/DDBJ databases">
        <title>The ancient ancestry and fast evolution of plastids.</title>
        <authorList>
            <person name="Moore K.R."/>
            <person name="Magnabosco C."/>
            <person name="Momper L."/>
            <person name="Gold D.A."/>
            <person name="Bosak T."/>
            <person name="Fournier G.P."/>
        </authorList>
    </citation>
    <scope>NUCLEOTIDE SEQUENCE [LARGE SCALE GENOMIC DNA]</scope>
    <source>
        <strain evidence="1 2">CCALA 037</strain>
    </source>
</reference>
<protein>
    <submittedName>
        <fullName evidence="1">Uncharacterized protein</fullName>
    </submittedName>
</protein>
<dbReference type="Proteomes" id="UP000238937">
    <property type="component" value="Unassembled WGS sequence"/>
</dbReference>
<name>A0A2T1G5H2_9CYAN</name>
<accession>A0A2T1G5H2</accession>
<comment type="caution">
    <text evidence="1">The sequence shown here is derived from an EMBL/GenBank/DDBJ whole genome shotgun (WGS) entry which is preliminary data.</text>
</comment>
<evidence type="ECO:0000313" key="1">
    <source>
        <dbReference type="EMBL" id="PSB52475.1"/>
    </source>
</evidence>
<keyword evidence="2" id="KW-1185">Reference proteome</keyword>
<dbReference type="AlphaFoldDB" id="A0A2T1G5H2"/>